<evidence type="ECO:0000313" key="1">
    <source>
        <dbReference type="EMBL" id="REE89082.1"/>
    </source>
</evidence>
<sequence length="72" mass="7915">MEPDTNYTTVADKVNNAVEGVKPGSIILLHPMYDKTGDELKVVEGILDALSKQGYRFVTVNELLQYDADAAE</sequence>
<dbReference type="SUPFAM" id="SSF88713">
    <property type="entry name" value="Glycoside hydrolase/deacetylase"/>
    <property type="match status" value="1"/>
</dbReference>
<reference evidence="1 2" key="1">
    <citation type="submission" date="2018-08" db="EMBL/GenBank/DDBJ databases">
        <title>Genomic Encyclopedia of Type Strains, Phase III (KMG-III): the genomes of soil and plant-associated and newly described type strains.</title>
        <authorList>
            <person name="Whitman W."/>
        </authorList>
    </citation>
    <scope>NUCLEOTIDE SEQUENCE [LARGE SCALE GENOMIC DNA]</scope>
    <source>
        <strain evidence="1 2">CGMCC 1.10966</strain>
    </source>
</reference>
<dbReference type="Proteomes" id="UP000256304">
    <property type="component" value="Unassembled WGS sequence"/>
</dbReference>
<proteinExistence type="predicted"/>
<name>A0A3D9SH24_9BACL</name>
<protein>
    <submittedName>
        <fullName evidence="1">Chitin deacetylase</fullName>
    </submittedName>
</protein>
<evidence type="ECO:0000313" key="2">
    <source>
        <dbReference type="Proteomes" id="UP000256304"/>
    </source>
</evidence>
<accession>A0A3D9SH24</accession>
<dbReference type="AlphaFoldDB" id="A0A3D9SH24"/>
<keyword evidence="2" id="KW-1185">Reference proteome</keyword>
<dbReference type="EMBL" id="QTTN01000007">
    <property type="protein sequence ID" value="REE89082.1"/>
    <property type="molecule type" value="Genomic_DNA"/>
</dbReference>
<gene>
    <name evidence="1" type="ORF">A8990_107180</name>
</gene>
<dbReference type="InterPro" id="IPR011330">
    <property type="entry name" value="Glyco_hydro/deAcase_b/a-brl"/>
</dbReference>
<comment type="caution">
    <text evidence="1">The sequence shown here is derived from an EMBL/GenBank/DDBJ whole genome shotgun (WGS) entry which is preliminary data.</text>
</comment>
<dbReference type="GO" id="GO:0005975">
    <property type="term" value="P:carbohydrate metabolic process"/>
    <property type="evidence" value="ECO:0007669"/>
    <property type="project" value="InterPro"/>
</dbReference>
<organism evidence="1 2">
    <name type="scientific">Paenibacillus taihuensis</name>
    <dbReference type="NCBI Taxonomy" id="1156355"/>
    <lineage>
        <taxon>Bacteria</taxon>
        <taxon>Bacillati</taxon>
        <taxon>Bacillota</taxon>
        <taxon>Bacilli</taxon>
        <taxon>Bacillales</taxon>
        <taxon>Paenibacillaceae</taxon>
        <taxon>Paenibacillus</taxon>
    </lineage>
</organism>
<dbReference type="Gene3D" id="3.20.20.370">
    <property type="entry name" value="Glycoside hydrolase/deacetylase"/>
    <property type="match status" value="1"/>
</dbReference>